<dbReference type="EMBL" id="AE016819">
    <property type="protein sequence ID" value="AAS53842.1"/>
    <property type="molecule type" value="Genomic_DNA"/>
</dbReference>
<dbReference type="FunFam" id="3.30.160.60:FF:000089">
    <property type="entry name" value="DNA-binding protein creA"/>
    <property type="match status" value="1"/>
</dbReference>
<comment type="similarity">
    <text evidence="11">Belongs to the creA/MIG C2H2-type zinc-finger protein family.</text>
</comment>
<evidence type="ECO:0000256" key="3">
    <source>
        <dbReference type="ARBA" id="ARBA00022723"/>
    </source>
</evidence>
<keyword evidence="18" id="KW-1185">Reference proteome</keyword>
<dbReference type="GO" id="GO:0008270">
    <property type="term" value="F:zinc ion binding"/>
    <property type="evidence" value="ECO:0007669"/>
    <property type="project" value="UniProtKB-KW"/>
</dbReference>
<dbReference type="OMA" id="ICARAFH"/>
<dbReference type="GO" id="GO:0000978">
    <property type="term" value="F:RNA polymerase II cis-regulatory region sequence-specific DNA binding"/>
    <property type="evidence" value="ECO:0000318"/>
    <property type="project" value="GO_Central"/>
</dbReference>
<evidence type="ECO:0000256" key="2">
    <source>
        <dbReference type="ARBA" id="ARBA00022491"/>
    </source>
</evidence>
<reference evidence="18" key="2">
    <citation type="journal article" date="2013" name="G3 (Bethesda)">
        <title>Genomes of Ashbya fungi isolated from insects reveal four mating-type loci, numerous translocations, lack of transposons, and distinct gene duplications.</title>
        <authorList>
            <person name="Dietrich F.S."/>
            <person name="Voegeli S."/>
            <person name="Kuo S."/>
            <person name="Philippsen P."/>
        </authorList>
    </citation>
    <scope>GENOME REANNOTATION</scope>
    <source>
        <strain evidence="18">ATCC 10895 / CBS 109.51 / FGSC 9923 / NRRL Y-1056</strain>
    </source>
</reference>
<comment type="subcellular location">
    <subcellularLocation>
        <location evidence="1">Nucleus</location>
    </subcellularLocation>
</comment>
<evidence type="ECO:0000313" key="18">
    <source>
        <dbReference type="Proteomes" id="UP000000591"/>
    </source>
</evidence>
<gene>
    <name evidence="17" type="ORF">AGOS_AFR471C</name>
</gene>
<dbReference type="InterPro" id="IPR013087">
    <property type="entry name" value="Znf_C2H2_type"/>
</dbReference>
<feature type="domain" description="C2H2-type" evidence="16">
    <location>
        <begin position="50"/>
        <end position="79"/>
    </location>
</feature>
<evidence type="ECO:0000256" key="12">
    <source>
        <dbReference type="ARBA" id="ARBA00056233"/>
    </source>
</evidence>
<evidence type="ECO:0000256" key="13">
    <source>
        <dbReference type="ARBA" id="ARBA00068528"/>
    </source>
</evidence>
<keyword evidence="2" id="KW-0678">Repressor</keyword>
<organism evidence="17 18">
    <name type="scientific">Eremothecium gossypii (strain ATCC 10895 / CBS 109.51 / FGSC 9923 / NRRL Y-1056)</name>
    <name type="common">Yeast</name>
    <name type="synonym">Ashbya gossypii</name>
    <dbReference type="NCBI Taxonomy" id="284811"/>
    <lineage>
        <taxon>Eukaryota</taxon>
        <taxon>Fungi</taxon>
        <taxon>Dikarya</taxon>
        <taxon>Ascomycota</taxon>
        <taxon>Saccharomycotina</taxon>
        <taxon>Saccharomycetes</taxon>
        <taxon>Saccharomycetales</taxon>
        <taxon>Saccharomycetaceae</taxon>
        <taxon>Eremothecium</taxon>
    </lineage>
</organism>
<dbReference type="Gene3D" id="3.30.160.60">
    <property type="entry name" value="Classic Zinc Finger"/>
    <property type="match status" value="2"/>
</dbReference>
<dbReference type="RefSeq" id="NP_986018.1">
    <property type="nucleotide sequence ID" value="NM_212154.1"/>
</dbReference>
<dbReference type="PROSITE" id="PS00028">
    <property type="entry name" value="ZINC_FINGER_C2H2_1"/>
    <property type="match status" value="2"/>
</dbReference>
<evidence type="ECO:0000256" key="4">
    <source>
        <dbReference type="ARBA" id="ARBA00022737"/>
    </source>
</evidence>
<feature type="region of interest" description="Disordered" evidence="15">
    <location>
        <begin position="269"/>
        <end position="302"/>
    </location>
</feature>
<evidence type="ECO:0000259" key="16">
    <source>
        <dbReference type="PROSITE" id="PS50157"/>
    </source>
</evidence>
<proteinExistence type="inferred from homology"/>
<feature type="region of interest" description="Disordered" evidence="15">
    <location>
        <begin position="340"/>
        <end position="361"/>
    </location>
</feature>
<keyword evidence="5 14" id="KW-0863">Zinc-finger</keyword>
<evidence type="ECO:0000256" key="10">
    <source>
        <dbReference type="ARBA" id="ARBA00023242"/>
    </source>
</evidence>
<dbReference type="OrthoDB" id="654211at2759"/>
<dbReference type="FunFam" id="3.30.160.60:FF:000690">
    <property type="entry name" value="Zinc finger protein 354C"/>
    <property type="match status" value="1"/>
</dbReference>
<evidence type="ECO:0000256" key="14">
    <source>
        <dbReference type="PROSITE-ProRule" id="PRU00042"/>
    </source>
</evidence>
<dbReference type="InParanoid" id="Q752V2"/>
<accession>Q752V2</accession>
<dbReference type="PANTHER" id="PTHR47428:SF1">
    <property type="entry name" value="REGULATORY PROTEIN MIG1-RELATED"/>
    <property type="match status" value="1"/>
</dbReference>
<dbReference type="GO" id="GO:0006355">
    <property type="term" value="P:regulation of DNA-templated transcription"/>
    <property type="evidence" value="ECO:0007669"/>
    <property type="project" value="UniProtKB-ARBA"/>
</dbReference>
<dbReference type="Proteomes" id="UP000000591">
    <property type="component" value="Chromosome VI"/>
</dbReference>
<keyword evidence="4" id="KW-0677">Repeat</keyword>
<dbReference type="FunCoup" id="Q752V2">
    <property type="interactions" value="606"/>
</dbReference>
<keyword evidence="6" id="KW-0862">Zinc</keyword>
<dbReference type="GO" id="GO:0005737">
    <property type="term" value="C:cytoplasm"/>
    <property type="evidence" value="ECO:0000318"/>
    <property type="project" value="GO_Central"/>
</dbReference>
<dbReference type="SUPFAM" id="SSF57667">
    <property type="entry name" value="beta-beta-alpha zinc fingers"/>
    <property type="match status" value="1"/>
</dbReference>
<dbReference type="Pfam" id="PF00096">
    <property type="entry name" value="zf-C2H2"/>
    <property type="match status" value="2"/>
</dbReference>
<evidence type="ECO:0000256" key="8">
    <source>
        <dbReference type="ARBA" id="ARBA00023125"/>
    </source>
</evidence>
<dbReference type="InterPro" id="IPR051007">
    <property type="entry name" value="creA/MIG_C2H2-ZnF"/>
</dbReference>
<dbReference type="HOGENOM" id="CLU_047856_0_0_1"/>
<keyword evidence="8" id="KW-0238">DNA-binding</keyword>
<evidence type="ECO:0000313" key="17">
    <source>
        <dbReference type="EMBL" id="AAS53842.1"/>
    </source>
</evidence>
<dbReference type="AlphaFoldDB" id="Q752V2"/>
<keyword evidence="7" id="KW-0805">Transcription regulation</keyword>
<evidence type="ECO:0000256" key="1">
    <source>
        <dbReference type="ARBA" id="ARBA00004123"/>
    </source>
</evidence>
<comment type="function">
    <text evidence="12">Involved in glucose repression of glucose metabolism genes.</text>
</comment>
<dbReference type="PANTHER" id="PTHR47428">
    <property type="entry name" value="REGULATORY PROTEIN MIG1-RELATED"/>
    <property type="match status" value="1"/>
</dbReference>
<keyword evidence="3" id="KW-0479">Metal-binding</keyword>
<sequence length="389" mass="42073">MHKHTDKKRSTPYSGPDAPRPYVCPICARAFHRLEHQTRHIRTHTGEKPHACDFAGCGKRFSRQDELTRHRRIHESDRPKGKRGRRKAHSDEGAARAPPVFVVGEEEARGECGSGSTSPVWDTPGAVELPPLGQSKSTSAIQQLRVVAKSPPPRVKLNALSSLQRMTPLKTQPRAPGGGPQVTFYLDGPSLGALPAAPAAAQAGPEQAAAPALPLARPQSLMQLSQLLPQGSFTNIAKHFDGPASNPISRSSSNTSISALTLGDYDEYSRVRKKSRTGTPSRRNSSSTLPDLRTHLPGPSADFSSELQRRLRLHVDATHAADHVPDQYCKYVDSAGPLATPHKSLKNSPLQSPPSGAHQYDSVVLPPLRSLPLPFLDYTHPGHPAPSAR</sequence>
<keyword evidence="10" id="KW-0539">Nucleus</keyword>
<name>Q752V2_EREGS</name>
<protein>
    <recommendedName>
        <fullName evidence="13">Regulatory protein MIG1</fullName>
    </recommendedName>
</protein>
<dbReference type="GeneID" id="4622295"/>
<evidence type="ECO:0000256" key="9">
    <source>
        <dbReference type="ARBA" id="ARBA00023163"/>
    </source>
</evidence>
<dbReference type="eggNOG" id="KOG1721">
    <property type="taxonomic scope" value="Eukaryota"/>
</dbReference>
<dbReference type="PROSITE" id="PS50157">
    <property type="entry name" value="ZINC_FINGER_C2H2_2"/>
    <property type="match status" value="2"/>
</dbReference>
<evidence type="ECO:0000256" key="5">
    <source>
        <dbReference type="ARBA" id="ARBA00022771"/>
    </source>
</evidence>
<feature type="domain" description="C2H2-type" evidence="16">
    <location>
        <begin position="22"/>
        <end position="49"/>
    </location>
</feature>
<keyword evidence="9" id="KW-0804">Transcription</keyword>
<feature type="compositionally biased region" description="Polar residues" evidence="15">
    <location>
        <begin position="277"/>
        <end position="289"/>
    </location>
</feature>
<evidence type="ECO:0000256" key="15">
    <source>
        <dbReference type="SAM" id="MobiDB-lite"/>
    </source>
</evidence>
<dbReference type="GO" id="GO:0005634">
    <property type="term" value="C:nucleus"/>
    <property type="evidence" value="ECO:0000318"/>
    <property type="project" value="GO_Central"/>
</dbReference>
<evidence type="ECO:0000256" key="11">
    <source>
        <dbReference type="ARBA" id="ARBA00038023"/>
    </source>
</evidence>
<feature type="region of interest" description="Disordered" evidence="15">
    <location>
        <begin position="64"/>
        <end position="96"/>
    </location>
</feature>
<reference evidence="17 18" key="1">
    <citation type="journal article" date="2004" name="Science">
        <title>The Ashbya gossypii genome as a tool for mapping the ancient Saccharomyces cerevisiae genome.</title>
        <authorList>
            <person name="Dietrich F.S."/>
            <person name="Voegeli S."/>
            <person name="Brachat S."/>
            <person name="Lerch A."/>
            <person name="Gates K."/>
            <person name="Steiner S."/>
            <person name="Mohr C."/>
            <person name="Pohlmann R."/>
            <person name="Luedi P."/>
            <person name="Choi S."/>
            <person name="Wing R.A."/>
            <person name="Flavier A."/>
            <person name="Gaffney T.D."/>
            <person name="Philippsen P."/>
        </authorList>
    </citation>
    <scope>NUCLEOTIDE SEQUENCE [LARGE SCALE GENOMIC DNA]</scope>
    <source>
        <strain evidence="18">ATCC 10895 / CBS 109.51 / FGSC 9923 / NRRL Y-1056</strain>
    </source>
</reference>
<dbReference type="KEGG" id="ago:AGOS_AFR471C"/>
<dbReference type="InterPro" id="IPR036236">
    <property type="entry name" value="Znf_C2H2_sf"/>
</dbReference>
<feature type="compositionally biased region" description="Basic and acidic residues" evidence="15">
    <location>
        <begin position="64"/>
        <end position="79"/>
    </location>
</feature>
<dbReference type="STRING" id="284811.Q752V2"/>
<dbReference type="SMART" id="SM00355">
    <property type="entry name" value="ZnF_C2H2"/>
    <property type="match status" value="2"/>
</dbReference>
<evidence type="ECO:0000256" key="6">
    <source>
        <dbReference type="ARBA" id="ARBA00022833"/>
    </source>
</evidence>
<evidence type="ECO:0000256" key="7">
    <source>
        <dbReference type="ARBA" id="ARBA00023015"/>
    </source>
</evidence>